<dbReference type="Gene3D" id="3.90.1150.200">
    <property type="match status" value="1"/>
</dbReference>
<dbReference type="Pfam" id="PF08818">
    <property type="entry name" value="DUF1801"/>
    <property type="match status" value="1"/>
</dbReference>
<name>A0ABP4NVZ5_9ACTN</name>
<dbReference type="Proteomes" id="UP001500190">
    <property type="component" value="Unassembled WGS sequence"/>
</dbReference>
<evidence type="ECO:0000313" key="2">
    <source>
        <dbReference type="EMBL" id="GAA1568905.1"/>
    </source>
</evidence>
<reference evidence="3" key="1">
    <citation type="journal article" date="2019" name="Int. J. Syst. Evol. Microbiol.">
        <title>The Global Catalogue of Microorganisms (GCM) 10K type strain sequencing project: providing services to taxonomists for standard genome sequencing and annotation.</title>
        <authorList>
            <consortium name="The Broad Institute Genomics Platform"/>
            <consortium name="The Broad Institute Genome Sequencing Center for Infectious Disease"/>
            <person name="Wu L."/>
            <person name="Ma J."/>
        </authorList>
    </citation>
    <scope>NUCLEOTIDE SEQUENCE [LARGE SCALE GENOMIC DNA]</scope>
    <source>
        <strain evidence="3">JCM 14304</strain>
    </source>
</reference>
<accession>A0ABP4NVZ5</accession>
<dbReference type="SUPFAM" id="SSF159888">
    <property type="entry name" value="YdhG-like"/>
    <property type="match status" value="1"/>
</dbReference>
<feature type="domain" description="YdhG-like" evidence="1">
    <location>
        <begin position="17"/>
        <end position="103"/>
    </location>
</feature>
<comment type="caution">
    <text evidence="2">The sequence shown here is derived from an EMBL/GenBank/DDBJ whole genome shotgun (WGS) entry which is preliminary data.</text>
</comment>
<gene>
    <name evidence="2" type="ORF">GCM10009742_08760</name>
</gene>
<dbReference type="RefSeq" id="WP_344188049.1">
    <property type="nucleotide sequence ID" value="NZ_BAAAND010000001.1"/>
</dbReference>
<protein>
    <submittedName>
        <fullName evidence="2">DUF1801 domain-containing protein</fullName>
    </submittedName>
</protein>
<evidence type="ECO:0000313" key="3">
    <source>
        <dbReference type="Proteomes" id="UP001500190"/>
    </source>
</evidence>
<sequence length="112" mass="12377">MADTVDEYIASFPPAVQEVLEEVRRTIHAAVPGAEEKISYQIPTITLDGTALLHFSGWKSHIALYPIPPIDEDLTPYISGKGTLKFPLDKPIPYDLVTRIAKAFVAARNSQE</sequence>
<dbReference type="InterPro" id="IPR014922">
    <property type="entry name" value="YdhG-like"/>
</dbReference>
<dbReference type="EMBL" id="BAAAND010000001">
    <property type="protein sequence ID" value="GAA1568905.1"/>
    <property type="molecule type" value="Genomic_DNA"/>
</dbReference>
<keyword evidence="3" id="KW-1185">Reference proteome</keyword>
<organism evidence="2 3">
    <name type="scientific">Kribbella karoonensis</name>
    <dbReference type="NCBI Taxonomy" id="324851"/>
    <lineage>
        <taxon>Bacteria</taxon>
        <taxon>Bacillati</taxon>
        <taxon>Actinomycetota</taxon>
        <taxon>Actinomycetes</taxon>
        <taxon>Propionibacteriales</taxon>
        <taxon>Kribbellaceae</taxon>
        <taxon>Kribbella</taxon>
    </lineage>
</organism>
<evidence type="ECO:0000259" key="1">
    <source>
        <dbReference type="Pfam" id="PF08818"/>
    </source>
</evidence>
<proteinExistence type="predicted"/>